<dbReference type="Proteomes" id="UP000507470">
    <property type="component" value="Unassembled WGS sequence"/>
</dbReference>
<feature type="compositionally biased region" description="Low complexity" evidence="9">
    <location>
        <begin position="235"/>
        <end position="244"/>
    </location>
</feature>
<dbReference type="GO" id="GO:0000785">
    <property type="term" value="C:chromatin"/>
    <property type="evidence" value="ECO:0007669"/>
    <property type="project" value="TreeGrafter"/>
</dbReference>
<feature type="compositionally biased region" description="Low complexity" evidence="9">
    <location>
        <begin position="369"/>
        <end position="388"/>
    </location>
</feature>
<dbReference type="InterPro" id="IPR040797">
    <property type="entry name" value="ZMIZ1_N"/>
</dbReference>
<feature type="region of interest" description="Disordered" evidence="9">
    <location>
        <begin position="856"/>
        <end position="986"/>
    </location>
</feature>
<feature type="compositionally biased region" description="Pro residues" evidence="9">
    <location>
        <begin position="458"/>
        <end position="473"/>
    </location>
</feature>
<evidence type="ECO:0000259" key="10">
    <source>
        <dbReference type="PROSITE" id="PS51044"/>
    </source>
</evidence>
<feature type="compositionally biased region" description="Polar residues" evidence="9">
    <location>
        <begin position="441"/>
        <end position="456"/>
    </location>
</feature>
<dbReference type="Pfam" id="PF25527">
    <property type="entry name" value="GBD-like_ZMIZ1_ZMIZ2"/>
    <property type="match status" value="1"/>
</dbReference>
<dbReference type="GO" id="GO:0005634">
    <property type="term" value="C:nucleus"/>
    <property type="evidence" value="ECO:0007669"/>
    <property type="project" value="UniProtKB-SubCell"/>
</dbReference>
<feature type="compositionally biased region" description="Low complexity" evidence="9">
    <location>
        <begin position="951"/>
        <end position="978"/>
    </location>
</feature>
<keyword evidence="7" id="KW-0539">Nucleus</keyword>
<accession>A0A6J8AMR4</accession>
<feature type="compositionally biased region" description="Low complexity" evidence="9">
    <location>
        <begin position="878"/>
        <end position="891"/>
    </location>
</feature>
<dbReference type="OrthoDB" id="27975at2759"/>
<proteinExistence type="predicted"/>
<evidence type="ECO:0000256" key="3">
    <source>
        <dbReference type="ARBA" id="ARBA00022723"/>
    </source>
</evidence>
<evidence type="ECO:0000256" key="6">
    <source>
        <dbReference type="ARBA" id="ARBA00022843"/>
    </source>
</evidence>
<dbReference type="GO" id="GO:0003712">
    <property type="term" value="F:transcription coregulator activity"/>
    <property type="evidence" value="ECO:0007669"/>
    <property type="project" value="TreeGrafter"/>
</dbReference>
<dbReference type="Pfam" id="PF18028">
    <property type="entry name" value="Zmiz1_N"/>
    <property type="match status" value="1"/>
</dbReference>
<evidence type="ECO:0000256" key="9">
    <source>
        <dbReference type="SAM" id="MobiDB-lite"/>
    </source>
</evidence>
<evidence type="ECO:0000256" key="2">
    <source>
        <dbReference type="ARBA" id="ARBA00022499"/>
    </source>
</evidence>
<reference evidence="11 12" key="1">
    <citation type="submission" date="2020-06" db="EMBL/GenBank/DDBJ databases">
        <authorList>
            <person name="Li R."/>
            <person name="Bekaert M."/>
        </authorList>
    </citation>
    <scope>NUCLEOTIDE SEQUENCE [LARGE SCALE GENOMIC DNA]</scope>
    <source>
        <strain evidence="12">wild</strain>
    </source>
</reference>
<sequence length="986" mass="107974">MNEMERHIQQTIDRLSCIKQHLSSPSGFQNAARELLEWCSDLRAFQPPFEGSLISCLTIVSRVAAQPGYDLDLGYRLLAVCAAHREKLSSKSSALLSMWCEELGRLLLLRHQKNRTPDSKSPGMHSQLQNKMPPMPPMSGYVKTCDPNGPWCTGNQGQSGPGLSVVTTVWGMTNTTQTAPFNHQTPGYTTTMSSTNYTQQPNFQVNALQKGPYNPTSLSNNIPYRRPSYPPTPNTPGSNTPSNNDYPGAPQQGNPALAQALVAAAATASATATATATMMMQNDPQMNNNQPMNVQMNYGPGMQQQMPMGQYGNQYPPGMSQRHPGPMNMGPGPGAGPGPMMRNPMYTRRQAPYHNPHNPKMGTRPSFPNGPQYGDQYNNQQQYSGGKYPPTQQPLPSPTYHQQPGMRPNPGGPYPNMPNGQTYYNNPVGRPMPPQPQNFNYNMGQQGISSPPSNYPHSPLPGNPTPPITPGPGPNGYNGPMPNGPPMPIKKDPEELRLTFPVRDGVVSDLELQLKCFHHEDRQMNTNWPASVTVSVNANPLNIERGENKTSHKPLYLKDVCQPGRNTIQITVTACCCSHLFVLQLVHRPSVRSVLQGLLRKRLLPAEHCITKIKRNFSNVAPNSLNGEDGVEQTAIKVSLKCPITFRRITLPARGHECKHIQCFDLESYLQLNCERGSWRCPVCNKTALLEGLEIDQYIWGILTNLQTTEFEEVTIDPLAAWKPVQHKTIKEEEAESCSGRWIKAMSPSSMQLPTMNSWDVGRGPSPFTGNMPPSSQNMQGPPYSNMHNNDVMPNGGPSPMSYQHPATPGDYNNPLSHMSPPTSVEAMNSMNNVNIKSELHSSVDIQNHMNQYLPTVSDTTPLRHPDSSNINNCGTPSSQSQNQINGSQLNHGTPNGIQSNNSGADNNTIGDLSFDPSSVIDGEGQTPTLDLDLNLTDPMELLSYLGPSENSNNNSGSVTSGNTGNNQNSSNTTSSNNDDLLALFE</sequence>
<dbReference type="Gene3D" id="3.30.40.10">
    <property type="entry name" value="Zinc/RING finger domain, C3HC4 (zinc finger)"/>
    <property type="match status" value="1"/>
</dbReference>
<evidence type="ECO:0000256" key="1">
    <source>
        <dbReference type="ARBA" id="ARBA00004123"/>
    </source>
</evidence>
<dbReference type="PANTHER" id="PTHR10782">
    <property type="entry name" value="ZINC FINGER MIZ DOMAIN-CONTAINING PROTEIN"/>
    <property type="match status" value="1"/>
</dbReference>
<dbReference type="AlphaFoldDB" id="A0A6J8AMR4"/>
<dbReference type="Pfam" id="PF02891">
    <property type="entry name" value="zf-MIZ"/>
    <property type="match status" value="1"/>
</dbReference>
<evidence type="ECO:0000256" key="5">
    <source>
        <dbReference type="ARBA" id="ARBA00022833"/>
    </source>
</evidence>
<dbReference type="GO" id="GO:0016925">
    <property type="term" value="P:protein sumoylation"/>
    <property type="evidence" value="ECO:0007669"/>
    <property type="project" value="TreeGrafter"/>
</dbReference>
<name>A0A6J8AMR4_MYTCO</name>
<feature type="region of interest" description="Disordered" evidence="9">
    <location>
        <begin position="210"/>
        <end position="253"/>
    </location>
</feature>
<feature type="region of interest" description="Disordered" evidence="9">
    <location>
        <begin position="177"/>
        <end position="196"/>
    </location>
</feature>
<dbReference type="InterPro" id="IPR057847">
    <property type="entry name" value="ZMIZ1/ZMIZ2_GBD-like"/>
</dbReference>
<keyword evidence="4 8" id="KW-0863">Zinc-finger</keyword>
<gene>
    <name evidence="11" type="ORF">MCOR_8475</name>
</gene>
<feature type="domain" description="SP-RING-type" evidence="10">
    <location>
        <begin position="627"/>
        <end position="708"/>
    </location>
</feature>
<keyword evidence="2" id="KW-1017">Isopeptide bond</keyword>
<evidence type="ECO:0000313" key="12">
    <source>
        <dbReference type="Proteomes" id="UP000507470"/>
    </source>
</evidence>
<organism evidence="11 12">
    <name type="scientific">Mytilus coruscus</name>
    <name type="common">Sea mussel</name>
    <dbReference type="NCBI Taxonomy" id="42192"/>
    <lineage>
        <taxon>Eukaryota</taxon>
        <taxon>Metazoa</taxon>
        <taxon>Spiralia</taxon>
        <taxon>Lophotrochozoa</taxon>
        <taxon>Mollusca</taxon>
        <taxon>Bivalvia</taxon>
        <taxon>Autobranchia</taxon>
        <taxon>Pteriomorphia</taxon>
        <taxon>Mytilida</taxon>
        <taxon>Mytiloidea</taxon>
        <taxon>Mytilidae</taxon>
        <taxon>Mytilinae</taxon>
        <taxon>Mytilus</taxon>
    </lineage>
</organism>
<feature type="compositionally biased region" description="Polar residues" evidence="9">
    <location>
        <begin position="868"/>
        <end position="877"/>
    </location>
</feature>
<keyword evidence="5" id="KW-0862">Zinc</keyword>
<dbReference type="InterPro" id="IPR013083">
    <property type="entry name" value="Znf_RING/FYVE/PHD"/>
</dbReference>
<dbReference type="InterPro" id="IPR004181">
    <property type="entry name" value="Znf_MIZ"/>
</dbReference>
<feature type="compositionally biased region" description="Low complexity" evidence="9">
    <location>
        <begin position="927"/>
        <end position="939"/>
    </location>
</feature>
<keyword evidence="3" id="KW-0479">Metal-binding</keyword>
<dbReference type="PANTHER" id="PTHR10782:SF4">
    <property type="entry name" value="TONALLI, ISOFORM E"/>
    <property type="match status" value="1"/>
</dbReference>
<dbReference type="EMBL" id="CACVKT020001575">
    <property type="protein sequence ID" value="CAC5369214.1"/>
    <property type="molecule type" value="Genomic_DNA"/>
</dbReference>
<feature type="region of interest" description="Disordered" evidence="9">
    <location>
        <begin position="330"/>
        <end position="424"/>
    </location>
</feature>
<evidence type="ECO:0000256" key="7">
    <source>
        <dbReference type="ARBA" id="ARBA00023242"/>
    </source>
</evidence>
<keyword evidence="12" id="KW-1185">Reference proteome</keyword>
<dbReference type="GO" id="GO:0061665">
    <property type="term" value="F:SUMO ligase activity"/>
    <property type="evidence" value="ECO:0007669"/>
    <property type="project" value="TreeGrafter"/>
</dbReference>
<dbReference type="FunFam" id="3.30.40.10:FF:000012">
    <property type="entry name" value="Zinc finger MIZ domain-containing protein 2"/>
    <property type="match status" value="1"/>
</dbReference>
<evidence type="ECO:0000256" key="8">
    <source>
        <dbReference type="PROSITE-ProRule" id="PRU00452"/>
    </source>
</evidence>
<dbReference type="GO" id="GO:0045944">
    <property type="term" value="P:positive regulation of transcription by RNA polymerase II"/>
    <property type="evidence" value="ECO:0007669"/>
    <property type="project" value="UniProtKB-ARBA"/>
</dbReference>
<evidence type="ECO:0000256" key="4">
    <source>
        <dbReference type="ARBA" id="ARBA00022771"/>
    </source>
</evidence>
<dbReference type="PROSITE" id="PS51044">
    <property type="entry name" value="ZF_SP_RING"/>
    <property type="match status" value="1"/>
</dbReference>
<dbReference type="GO" id="GO:0008270">
    <property type="term" value="F:zinc ion binding"/>
    <property type="evidence" value="ECO:0007669"/>
    <property type="project" value="UniProtKB-KW"/>
</dbReference>
<feature type="region of interest" description="Disordered" evidence="9">
    <location>
        <begin position="441"/>
        <end position="477"/>
    </location>
</feature>
<feature type="compositionally biased region" description="Polar residues" evidence="9">
    <location>
        <begin position="892"/>
        <end position="911"/>
    </location>
</feature>
<protein>
    <submittedName>
        <fullName evidence="11">ZMIZ</fullName>
    </submittedName>
</protein>
<keyword evidence="6" id="KW-0832">Ubl conjugation</keyword>
<comment type="subcellular location">
    <subcellularLocation>
        <location evidence="1">Nucleus</location>
    </subcellularLocation>
</comment>
<evidence type="ECO:0000313" key="11">
    <source>
        <dbReference type="EMBL" id="CAC5369214.1"/>
    </source>
</evidence>